<name>A0A246FGC0_9BACT</name>
<organism evidence="2 3">
    <name type="scientific">Hymenobacter amundsenii</name>
    <dbReference type="NCBI Taxonomy" id="2006685"/>
    <lineage>
        <taxon>Bacteria</taxon>
        <taxon>Pseudomonadati</taxon>
        <taxon>Bacteroidota</taxon>
        <taxon>Cytophagia</taxon>
        <taxon>Cytophagales</taxon>
        <taxon>Hymenobacteraceae</taxon>
        <taxon>Hymenobacter</taxon>
    </lineage>
</organism>
<sequence length="57" mass="6189">MPPPVTPPSAGDNRLAAVYQLKIHLVGISPQICRRVLVRGDTTLAELHHVFQIVGCC</sequence>
<accession>A0A246FGC0</accession>
<dbReference type="AlphaFoldDB" id="A0A246FGC0"/>
<reference evidence="2 3" key="1">
    <citation type="submission" date="2017-06" db="EMBL/GenBank/DDBJ databases">
        <title>Hymenobacter amundsenii sp. nov. isolated from regoliths in Antarctica.</title>
        <authorList>
            <person name="Sedlacek I."/>
            <person name="Kralova S."/>
            <person name="Pantucek R."/>
            <person name="Svec P."/>
            <person name="Holochova P."/>
            <person name="Stankova E."/>
            <person name="Vrbovska V."/>
            <person name="Busse H.-J."/>
        </authorList>
    </citation>
    <scope>NUCLEOTIDE SEQUENCE [LARGE SCALE GENOMIC DNA]</scope>
    <source>
        <strain evidence="2 3">CCM 8682</strain>
    </source>
</reference>
<evidence type="ECO:0000313" key="3">
    <source>
        <dbReference type="Proteomes" id="UP000197277"/>
    </source>
</evidence>
<comment type="caution">
    <text evidence="2">The sequence shown here is derived from an EMBL/GenBank/DDBJ whole genome shotgun (WGS) entry which is preliminary data.</text>
</comment>
<dbReference type="Pfam" id="PF07929">
    <property type="entry name" value="PRiA4_ORF3"/>
    <property type="match status" value="1"/>
</dbReference>
<protein>
    <recommendedName>
        <fullName evidence="1">Plasmid pRiA4b Orf3-like domain-containing protein</fullName>
    </recommendedName>
</protein>
<dbReference type="SUPFAM" id="SSF159941">
    <property type="entry name" value="MM3350-like"/>
    <property type="match status" value="1"/>
</dbReference>
<proteinExistence type="predicted"/>
<keyword evidence="3" id="KW-1185">Reference proteome</keyword>
<dbReference type="Gene3D" id="3.10.290.30">
    <property type="entry name" value="MM3350-like"/>
    <property type="match status" value="1"/>
</dbReference>
<dbReference type="InterPro" id="IPR024047">
    <property type="entry name" value="MM3350-like_sf"/>
</dbReference>
<feature type="domain" description="Plasmid pRiA4b Orf3-like" evidence="1">
    <location>
        <begin position="18"/>
        <end position="54"/>
    </location>
</feature>
<dbReference type="InterPro" id="IPR012912">
    <property type="entry name" value="Plasmid_pRiA4b_Orf3-like"/>
</dbReference>
<evidence type="ECO:0000313" key="2">
    <source>
        <dbReference type="EMBL" id="OWP61577.1"/>
    </source>
</evidence>
<dbReference type="OrthoDB" id="9801392at2"/>
<dbReference type="RefSeq" id="WP_088465983.1">
    <property type="nucleotide sequence ID" value="NZ_NIRR01000054.1"/>
</dbReference>
<evidence type="ECO:0000259" key="1">
    <source>
        <dbReference type="Pfam" id="PF07929"/>
    </source>
</evidence>
<dbReference type="Proteomes" id="UP000197277">
    <property type="component" value="Unassembled WGS sequence"/>
</dbReference>
<gene>
    <name evidence="2" type="ORF">CDA63_18715</name>
</gene>
<dbReference type="EMBL" id="NIRR01000054">
    <property type="protein sequence ID" value="OWP61577.1"/>
    <property type="molecule type" value="Genomic_DNA"/>
</dbReference>